<comment type="subcellular location">
    <subcellularLocation>
        <location evidence="3">Cytoplasm</location>
    </subcellularLocation>
</comment>
<name>A0A0A6VCB6_9BACI</name>
<dbReference type="GO" id="GO:0051539">
    <property type="term" value="F:4 iron, 4 sulfur cluster binding"/>
    <property type="evidence" value="ECO:0007669"/>
    <property type="project" value="UniProtKB-UniRule"/>
</dbReference>
<evidence type="ECO:0000313" key="7">
    <source>
        <dbReference type="Proteomes" id="UP000030588"/>
    </source>
</evidence>
<evidence type="ECO:0000313" key="5">
    <source>
        <dbReference type="EMBL" id="KHD85211.1"/>
    </source>
</evidence>
<keyword evidence="3" id="KW-0408">Iron</keyword>
<gene>
    <name evidence="6" type="ORF">G4D61_06990</name>
    <name evidence="5" type="ORF">NG54_10650</name>
</gene>
<dbReference type="Proteomes" id="UP000476934">
    <property type="component" value="Unassembled WGS sequence"/>
</dbReference>
<evidence type="ECO:0000256" key="3">
    <source>
        <dbReference type="RuleBase" id="RU364116"/>
    </source>
</evidence>
<dbReference type="InterPro" id="IPR004559">
    <property type="entry name" value="HemW-like"/>
</dbReference>
<keyword evidence="5" id="KW-0560">Oxidoreductase</keyword>
<evidence type="ECO:0000259" key="4">
    <source>
        <dbReference type="PROSITE" id="PS51918"/>
    </source>
</evidence>
<dbReference type="InterPro" id="IPR034505">
    <property type="entry name" value="Coproporphyrinogen-III_oxidase"/>
</dbReference>
<keyword evidence="3" id="KW-0143">Chaperone</keyword>
<organism evidence="5 7">
    <name type="scientific">Heyndrickxia ginsengihumi</name>
    <dbReference type="NCBI Taxonomy" id="363870"/>
    <lineage>
        <taxon>Bacteria</taxon>
        <taxon>Bacillati</taxon>
        <taxon>Bacillota</taxon>
        <taxon>Bacilli</taxon>
        <taxon>Bacillales</taxon>
        <taxon>Bacillaceae</taxon>
        <taxon>Heyndrickxia</taxon>
    </lineage>
</organism>
<dbReference type="SFLD" id="SFLDG01065">
    <property type="entry name" value="anaerobic_coproporphyrinogen-I"/>
    <property type="match status" value="1"/>
</dbReference>
<dbReference type="GO" id="GO:0046872">
    <property type="term" value="F:metal ion binding"/>
    <property type="evidence" value="ECO:0007669"/>
    <property type="project" value="UniProtKB-UniRule"/>
</dbReference>
<dbReference type="GO" id="GO:0006779">
    <property type="term" value="P:porphyrin-containing compound biosynthetic process"/>
    <property type="evidence" value="ECO:0007669"/>
    <property type="project" value="InterPro"/>
</dbReference>
<dbReference type="PANTHER" id="PTHR13932:SF5">
    <property type="entry name" value="RADICAL S-ADENOSYL METHIONINE DOMAIN-CONTAINING PROTEIN 1, MITOCHONDRIAL"/>
    <property type="match status" value="1"/>
</dbReference>
<dbReference type="SFLD" id="SFLDS00029">
    <property type="entry name" value="Radical_SAM"/>
    <property type="match status" value="1"/>
</dbReference>
<dbReference type="SFLD" id="SFLDG01082">
    <property type="entry name" value="B12-binding_domain_containing"/>
    <property type="match status" value="1"/>
</dbReference>
<feature type="domain" description="Radical SAM core" evidence="4">
    <location>
        <begin position="1"/>
        <end position="232"/>
    </location>
</feature>
<evidence type="ECO:0000256" key="2">
    <source>
        <dbReference type="ARBA" id="ARBA00017228"/>
    </source>
</evidence>
<dbReference type="CDD" id="cd01335">
    <property type="entry name" value="Radical_SAM"/>
    <property type="match status" value="1"/>
</dbReference>
<reference evidence="5 7" key="1">
    <citation type="submission" date="2014-10" db="EMBL/GenBank/DDBJ databases">
        <title>Draft genome of phytase producing Bacillus ginsengihumi strain M2.11.</title>
        <authorList>
            <person name="Toymentseva A."/>
            <person name="Boulygina E.A."/>
            <person name="Kazakov S.V."/>
            <person name="Kayumov I."/>
            <person name="Suleimanova A.D."/>
            <person name="Mardanova A.M."/>
            <person name="Maria S.N."/>
            <person name="Sergey M.Y."/>
            <person name="Sharipova M.R."/>
        </authorList>
    </citation>
    <scope>NUCLEOTIDE SEQUENCE [LARGE SCALE GENOMIC DNA]</scope>
    <source>
        <strain evidence="5 7">M2.11</strain>
    </source>
</reference>
<dbReference type="SMART" id="SM00729">
    <property type="entry name" value="Elp3"/>
    <property type="match status" value="1"/>
</dbReference>
<evidence type="ECO:0000256" key="1">
    <source>
        <dbReference type="ARBA" id="ARBA00006100"/>
    </source>
</evidence>
<protein>
    <recommendedName>
        <fullName evidence="2 3">Heme chaperone HemW</fullName>
    </recommendedName>
</protein>
<dbReference type="InterPro" id="IPR058240">
    <property type="entry name" value="rSAM_sf"/>
</dbReference>
<comment type="function">
    <text evidence="3">Probably acts as a heme chaperone, transferring heme to an unknown acceptor. Binds one molecule of heme per monomer, possibly covalently. Binds 1 [4Fe-4S] cluster. The cluster is coordinated with 3 cysteines and an exchangeable S-adenosyl-L-methionine.</text>
</comment>
<dbReference type="RefSeq" id="WP_035354800.1">
    <property type="nucleotide sequence ID" value="NZ_JAAIWK010000008.1"/>
</dbReference>
<dbReference type="SFLD" id="SFLDF00288">
    <property type="entry name" value="HemN-like__clustered_with_nucl"/>
    <property type="match status" value="1"/>
</dbReference>
<dbReference type="InterPro" id="IPR006638">
    <property type="entry name" value="Elp3/MiaA/NifB-like_rSAM"/>
</dbReference>
<dbReference type="Pfam" id="PF04055">
    <property type="entry name" value="Radical_SAM"/>
    <property type="match status" value="1"/>
</dbReference>
<dbReference type="SFLD" id="SFLDF00562">
    <property type="entry name" value="HemN-like__clustered_with_heat"/>
    <property type="match status" value="1"/>
</dbReference>
<keyword evidence="3" id="KW-0349">Heme</keyword>
<comment type="caution">
    <text evidence="5">The sequence shown here is derived from an EMBL/GenBank/DDBJ whole genome shotgun (WGS) entry which is preliminary data.</text>
</comment>
<dbReference type="InterPro" id="IPR010723">
    <property type="entry name" value="HemN_C"/>
</dbReference>
<dbReference type="InterPro" id="IPR023404">
    <property type="entry name" value="rSAM_horseshoe"/>
</dbReference>
<comment type="similarity">
    <text evidence="1">Belongs to the anaerobic coproporphyrinogen-III oxidase family. HemW subfamily.</text>
</comment>
<dbReference type="GO" id="GO:0004109">
    <property type="term" value="F:coproporphyrinogen oxidase activity"/>
    <property type="evidence" value="ECO:0007669"/>
    <property type="project" value="InterPro"/>
</dbReference>
<keyword evidence="3" id="KW-0479">Metal-binding</keyword>
<evidence type="ECO:0000313" key="8">
    <source>
        <dbReference type="Proteomes" id="UP000476934"/>
    </source>
</evidence>
<dbReference type="Pfam" id="PF06969">
    <property type="entry name" value="HemN_C"/>
    <property type="match status" value="1"/>
</dbReference>
<dbReference type="GO" id="GO:0005737">
    <property type="term" value="C:cytoplasm"/>
    <property type="evidence" value="ECO:0007669"/>
    <property type="project" value="UniProtKB-SubCell"/>
</dbReference>
<dbReference type="PANTHER" id="PTHR13932">
    <property type="entry name" value="COPROPORPHYRINIGEN III OXIDASE"/>
    <property type="match status" value="1"/>
</dbReference>
<accession>A0A0A6VCB6</accession>
<proteinExistence type="inferred from homology"/>
<dbReference type="STRING" id="363870.NG54_10650"/>
<dbReference type="SUPFAM" id="SSF102114">
    <property type="entry name" value="Radical SAM enzymes"/>
    <property type="match status" value="1"/>
</dbReference>
<sequence length="377" mass="43496">MKAAYIHIPFCEHICYYCDFNKFLLNGQPVDEYIDMLLKEMKMKISNAPKTELSTIFVGGGTPTALNEGQLQKLLEGIRAILPYNGEGEFTFEANPGETSEEKLKLLFDYGVNRLSFGVQSFNDRLLEKIGRSHRVKDVFSTLNKAQKVGFENISIDLMFGLPTQTIEDFQETLNIAMSLQLPHYSSYSLIIEPKTIFYHLMNKGKLPLPTEEVEADMYQLLMMEMDKHGLNQYEISNFALPGYESQHNLIYWNNEEYFGFGAGAHGYENGIRVANYGAVKKYINMLKDHALPILEQHVETKSEKMEEEMFLGLRKNEGVSISHFREKFHEDIIKLFASSIQEMERRGLLERHGDFIRLTREGRFLGNEVFEAFLLE</sequence>
<dbReference type="AlphaFoldDB" id="A0A0A6VCB6"/>
<keyword evidence="3" id="KW-0411">Iron-sulfur</keyword>
<dbReference type="PROSITE" id="PS51918">
    <property type="entry name" value="RADICAL_SAM"/>
    <property type="match status" value="1"/>
</dbReference>
<keyword evidence="3" id="KW-0963">Cytoplasm</keyword>
<evidence type="ECO:0000313" key="6">
    <source>
        <dbReference type="EMBL" id="NEY19717.1"/>
    </source>
</evidence>
<keyword evidence="3" id="KW-0949">S-adenosyl-L-methionine</keyword>
<keyword evidence="3" id="KW-0004">4Fe-4S</keyword>
<dbReference type="OrthoDB" id="9808022at2"/>
<dbReference type="NCBIfam" id="TIGR00539">
    <property type="entry name" value="hemN_rel"/>
    <property type="match status" value="1"/>
</dbReference>
<keyword evidence="8" id="KW-1185">Reference proteome</keyword>
<reference evidence="6" key="2">
    <citation type="submission" date="2020-02" db="EMBL/GenBank/DDBJ databases">
        <authorList>
            <person name="Feng H."/>
        </authorList>
    </citation>
    <scope>NUCLEOTIDE SEQUENCE [LARGE SCALE GENOMIC DNA]</scope>
    <source>
        <strain evidence="6">Gsoil 114</strain>
    </source>
</reference>
<dbReference type="EMBL" id="JAAIWK010000008">
    <property type="protein sequence ID" value="NEY19717.1"/>
    <property type="molecule type" value="Genomic_DNA"/>
</dbReference>
<dbReference type="Proteomes" id="UP000030588">
    <property type="component" value="Unassembled WGS sequence"/>
</dbReference>
<dbReference type="InterPro" id="IPR007197">
    <property type="entry name" value="rSAM"/>
</dbReference>
<reference evidence="6 8" key="3">
    <citation type="submission" date="2020-03" db="EMBL/GenBank/DDBJ databases">
        <title>Bacillus aquiflavi sp. nov., isolated from yellow water of strong flavor Chinese baijiu in Yibin region of China.</title>
        <authorList>
            <person name="Xie J."/>
        </authorList>
    </citation>
    <scope>NUCLEOTIDE SEQUENCE [LARGE SCALE GENOMIC DNA]</scope>
    <source>
        <strain evidence="6 8">Gsoil 114</strain>
    </source>
</reference>
<dbReference type="Gene3D" id="3.80.30.20">
    <property type="entry name" value="tm_1862 like domain"/>
    <property type="match status" value="1"/>
</dbReference>
<dbReference type="EMBL" id="JRUN01000029">
    <property type="protein sequence ID" value="KHD85211.1"/>
    <property type="molecule type" value="Genomic_DNA"/>
</dbReference>